<dbReference type="EMBL" id="CAKMMF010000030">
    <property type="protein sequence ID" value="CAH1218346.1"/>
    <property type="molecule type" value="Genomic_DNA"/>
</dbReference>
<protein>
    <submittedName>
        <fullName evidence="1">Uncharacterized protein</fullName>
    </submittedName>
</protein>
<reference evidence="1" key="1">
    <citation type="submission" date="2022-01" db="EMBL/GenBank/DDBJ databases">
        <authorList>
            <person name="Criscuolo A."/>
        </authorList>
    </citation>
    <scope>NUCLEOTIDE SEQUENCE</scope>
    <source>
        <strain evidence="1">CIP111893</strain>
    </source>
</reference>
<dbReference type="Proteomes" id="UP000838686">
    <property type="component" value="Unassembled WGS sequence"/>
</dbReference>
<dbReference type="RefSeq" id="WP_236344853.1">
    <property type="nucleotide sequence ID" value="NZ_CAKMMF010000030.1"/>
</dbReference>
<accession>A0ABM9CPJ9</accession>
<proteinExistence type="predicted"/>
<organism evidence="1 2">
    <name type="scientific">Paenibacillus plantiphilus</name>
    <dbReference type="NCBI Taxonomy" id="2905650"/>
    <lineage>
        <taxon>Bacteria</taxon>
        <taxon>Bacillati</taxon>
        <taxon>Bacillota</taxon>
        <taxon>Bacilli</taxon>
        <taxon>Bacillales</taxon>
        <taxon>Paenibacillaceae</taxon>
        <taxon>Paenibacillus</taxon>
    </lineage>
</organism>
<name>A0ABM9CPJ9_9BACL</name>
<comment type="caution">
    <text evidence="1">The sequence shown here is derived from an EMBL/GenBank/DDBJ whole genome shotgun (WGS) entry which is preliminary data.</text>
</comment>
<gene>
    <name evidence="1" type="ORF">PAECIP111893_04408</name>
</gene>
<evidence type="ECO:0000313" key="1">
    <source>
        <dbReference type="EMBL" id="CAH1218346.1"/>
    </source>
</evidence>
<sequence>MKIRILPAILTAVLSAGLLVGGWYTYRNVATLGPLERIVADMPGVSAAAPIIDRDSVTMELTLDRDANVKEVYETIVREGESVIGSRELKFDIQEKGNQEELDKVWSTVLFDIAEAMENRQYTDIPAAMNRLEKQFADVQATSEIDEVNVYITLKNGETVKHIVLPRIAEKLGVWPNA</sequence>
<keyword evidence="2" id="KW-1185">Reference proteome</keyword>
<evidence type="ECO:0000313" key="2">
    <source>
        <dbReference type="Proteomes" id="UP000838686"/>
    </source>
</evidence>